<evidence type="ECO:0000256" key="1">
    <source>
        <dbReference type="SAM" id="MobiDB-lite"/>
    </source>
</evidence>
<protein>
    <recommendedName>
        <fullName evidence="5">Secreted protein</fullName>
    </recommendedName>
</protein>
<proteinExistence type="predicted"/>
<reference evidence="3" key="2">
    <citation type="submission" date="2023-06" db="EMBL/GenBank/DDBJ databases">
        <authorList>
            <consortium name="Lawrence Berkeley National Laboratory"/>
            <person name="Haridas S."/>
            <person name="Hensen N."/>
            <person name="Bonometti L."/>
            <person name="Westerberg I."/>
            <person name="Brannstrom I.O."/>
            <person name="Guillou S."/>
            <person name="Cros-Aarteil S."/>
            <person name="Calhoun S."/>
            <person name="Kuo A."/>
            <person name="Mondo S."/>
            <person name="Pangilinan J."/>
            <person name="Riley R."/>
            <person name="Labutti K."/>
            <person name="Andreopoulos B."/>
            <person name="Lipzen A."/>
            <person name="Chen C."/>
            <person name="Yanf M."/>
            <person name="Daum C."/>
            <person name="Ng V."/>
            <person name="Clum A."/>
            <person name="Steindorff A."/>
            <person name="Ohm R."/>
            <person name="Martin F."/>
            <person name="Silar P."/>
            <person name="Natvig D."/>
            <person name="Lalanne C."/>
            <person name="Gautier V."/>
            <person name="Ament-Velasquez S.L."/>
            <person name="Kruys A."/>
            <person name="Hutchinson M.I."/>
            <person name="Powell A.J."/>
            <person name="Barry K."/>
            <person name="Miller A.N."/>
            <person name="Grigoriev I.V."/>
            <person name="Debuchy R."/>
            <person name="Gladieux P."/>
            <person name="Thoren M.H."/>
            <person name="Johannesson H."/>
        </authorList>
    </citation>
    <scope>NUCLEOTIDE SEQUENCE</scope>
    <source>
        <strain evidence="3">SMH4131-1</strain>
    </source>
</reference>
<gene>
    <name evidence="3" type="ORF">B0T19DRAFT_42560</name>
</gene>
<evidence type="ECO:0008006" key="5">
    <source>
        <dbReference type="Google" id="ProtNLM"/>
    </source>
</evidence>
<feature type="signal peptide" evidence="2">
    <location>
        <begin position="1"/>
        <end position="19"/>
    </location>
</feature>
<evidence type="ECO:0000313" key="3">
    <source>
        <dbReference type="EMBL" id="KAK3336548.1"/>
    </source>
</evidence>
<comment type="caution">
    <text evidence="3">The sequence shown here is derived from an EMBL/GenBank/DDBJ whole genome shotgun (WGS) entry which is preliminary data.</text>
</comment>
<feature type="region of interest" description="Disordered" evidence="1">
    <location>
        <begin position="28"/>
        <end position="47"/>
    </location>
</feature>
<keyword evidence="4" id="KW-1185">Reference proteome</keyword>
<feature type="chain" id="PRO_5042251249" description="Secreted protein" evidence="2">
    <location>
        <begin position="20"/>
        <end position="124"/>
    </location>
</feature>
<dbReference type="EMBL" id="JAUEPO010000001">
    <property type="protein sequence ID" value="KAK3336548.1"/>
    <property type="molecule type" value="Genomic_DNA"/>
</dbReference>
<accession>A0AAE0J453</accession>
<reference evidence="3" key="1">
    <citation type="journal article" date="2023" name="Mol. Phylogenet. Evol.">
        <title>Genome-scale phylogeny and comparative genomics of the fungal order Sordariales.</title>
        <authorList>
            <person name="Hensen N."/>
            <person name="Bonometti L."/>
            <person name="Westerberg I."/>
            <person name="Brannstrom I.O."/>
            <person name="Guillou S."/>
            <person name="Cros-Aarteil S."/>
            <person name="Calhoun S."/>
            <person name="Haridas S."/>
            <person name="Kuo A."/>
            <person name="Mondo S."/>
            <person name="Pangilinan J."/>
            <person name="Riley R."/>
            <person name="LaButti K."/>
            <person name="Andreopoulos B."/>
            <person name="Lipzen A."/>
            <person name="Chen C."/>
            <person name="Yan M."/>
            <person name="Daum C."/>
            <person name="Ng V."/>
            <person name="Clum A."/>
            <person name="Steindorff A."/>
            <person name="Ohm R.A."/>
            <person name="Martin F."/>
            <person name="Silar P."/>
            <person name="Natvig D.O."/>
            <person name="Lalanne C."/>
            <person name="Gautier V."/>
            <person name="Ament-Velasquez S.L."/>
            <person name="Kruys A."/>
            <person name="Hutchinson M.I."/>
            <person name="Powell A.J."/>
            <person name="Barry K."/>
            <person name="Miller A.N."/>
            <person name="Grigoriev I.V."/>
            <person name="Debuchy R."/>
            <person name="Gladieux P."/>
            <person name="Hiltunen Thoren M."/>
            <person name="Johannesson H."/>
        </authorList>
    </citation>
    <scope>NUCLEOTIDE SEQUENCE</scope>
    <source>
        <strain evidence="3">SMH4131-1</strain>
    </source>
</reference>
<name>A0AAE0J453_9PEZI</name>
<sequence>MAWGANRALHRVLACLAAAARLVKYRKRESTGCASPSRIDQPPGISGPGNPVLVLSFPWQPSPRVSVLPLPLSVESGCECRDKSGPGHSSWLPTSLLHIPHELCFLSSVLTFSITLLDDLSSLS</sequence>
<dbReference type="Proteomes" id="UP001286456">
    <property type="component" value="Unassembled WGS sequence"/>
</dbReference>
<dbReference type="AlphaFoldDB" id="A0AAE0J453"/>
<organism evidence="3 4">
    <name type="scientific">Cercophora scortea</name>
    <dbReference type="NCBI Taxonomy" id="314031"/>
    <lineage>
        <taxon>Eukaryota</taxon>
        <taxon>Fungi</taxon>
        <taxon>Dikarya</taxon>
        <taxon>Ascomycota</taxon>
        <taxon>Pezizomycotina</taxon>
        <taxon>Sordariomycetes</taxon>
        <taxon>Sordariomycetidae</taxon>
        <taxon>Sordariales</taxon>
        <taxon>Lasiosphaeriaceae</taxon>
        <taxon>Cercophora</taxon>
    </lineage>
</organism>
<evidence type="ECO:0000313" key="4">
    <source>
        <dbReference type="Proteomes" id="UP001286456"/>
    </source>
</evidence>
<evidence type="ECO:0000256" key="2">
    <source>
        <dbReference type="SAM" id="SignalP"/>
    </source>
</evidence>
<keyword evidence="2" id="KW-0732">Signal</keyword>